<dbReference type="PANTHER" id="PTHR30341">
    <property type="entry name" value="SODIUM ION/PROTON ANTIPORTER NHAA-RELATED"/>
    <property type="match status" value="1"/>
</dbReference>
<keyword evidence="6" id="KW-0739">Sodium transport</keyword>
<evidence type="ECO:0000313" key="9">
    <source>
        <dbReference type="Proteomes" id="UP000241247"/>
    </source>
</evidence>
<dbReference type="Proteomes" id="UP000241247">
    <property type="component" value="Unassembled WGS sequence"/>
</dbReference>
<sequence>MSPARPTNLDRPVDANRDHLLGSAEAEMVLVEYGSYVSASCRATHQIVRNLRDRFGAQMSYVFRHFPGDSENGRKAAELAEYAFATSGEFWPVHSALMRRGPGIAQGDLDEIAADFDLPPPEAEGTAWQSAERNVQEDAESGQRSGVVLAPTFFINGRRYEGAWDEHSLSEAMLGSVGHRIQTASLDFVRWGPSAGIMLLLMSVLAVGLTNSRYGPAFEAFWQVPFGVQWNDAAFSLPLLDWINLGLLTVFFLIVGLEIKREFTVGRLAAPRAAALPIAASFGGMIVPALIFLAVVPAGPLMHGWGTTISTDTAFAIALIVFLGDRVPVELRVFLTAVVIVDDLVAIVVVALFYSGHIDAAYLVASAVIVGCLVMLNRWGVYRVLPYAVLGTVLWFCVHQAGLHATLAGVVLAMVIPTRPPANLHALMAQAETVVQAVVERPGEASMRHGLPEPALRALDAIHARIESPAARVLRTVEPWSSYMVLPAFALANAGVALSLAVVEGHAGLMLATILGLVVGKPLGITLAAWLAVRLGIAIKPDAYTWRQLLGAGALAGIGFTMSLFIAGQAFASPADFAAAKIAIFAASVIAGVLGVVILWKRPSNEEADGRK</sequence>
<keyword evidence="3 6" id="KW-0812">Transmembrane</keyword>
<keyword evidence="5 6" id="KW-0472">Membrane</keyword>
<comment type="caution">
    <text evidence="8">The sequence shown here is derived from an EMBL/GenBank/DDBJ whole genome shotgun (WGS) entry which is preliminary data.</text>
</comment>
<protein>
    <recommendedName>
        <fullName evidence="6">Na(+)/H(+) antiporter NhaA</fullName>
    </recommendedName>
    <alternativeName>
        <fullName evidence="6">Sodium/proton antiporter NhaA</fullName>
    </alternativeName>
</protein>
<organism evidence="8 9">
    <name type="scientific">Mycoplana dimorpha</name>
    <dbReference type="NCBI Taxonomy" id="28320"/>
    <lineage>
        <taxon>Bacteria</taxon>
        <taxon>Pseudomonadati</taxon>
        <taxon>Pseudomonadota</taxon>
        <taxon>Alphaproteobacteria</taxon>
        <taxon>Hyphomicrobiales</taxon>
        <taxon>Rhizobiaceae</taxon>
        <taxon>Mycoplana</taxon>
    </lineage>
</organism>
<dbReference type="PANTHER" id="PTHR30341:SF0">
    <property type="entry name" value="NA(+)_H(+) ANTIPORTER NHAA"/>
    <property type="match status" value="1"/>
</dbReference>
<evidence type="ECO:0000256" key="6">
    <source>
        <dbReference type="HAMAP-Rule" id="MF_01844"/>
    </source>
</evidence>
<comment type="catalytic activity">
    <reaction evidence="6">
        <text>Na(+)(in) + 2 H(+)(out) = Na(+)(out) + 2 H(+)(in)</text>
        <dbReference type="Rhea" id="RHEA:29251"/>
        <dbReference type="ChEBI" id="CHEBI:15378"/>
        <dbReference type="ChEBI" id="CHEBI:29101"/>
    </reaction>
</comment>
<keyword evidence="6" id="KW-0813">Transport</keyword>
<proteinExistence type="inferred from homology"/>
<feature type="transmembrane region" description="Helical" evidence="6">
    <location>
        <begin position="275"/>
        <end position="296"/>
    </location>
</feature>
<reference evidence="8 9" key="1">
    <citation type="submission" date="2018-04" db="EMBL/GenBank/DDBJ databases">
        <title>Genomic Encyclopedia of Type Strains, Phase IV (KMG-IV): sequencing the most valuable type-strain genomes for metagenomic binning, comparative biology and taxonomic classification.</title>
        <authorList>
            <person name="Goeker M."/>
        </authorList>
    </citation>
    <scope>NUCLEOTIDE SEQUENCE [LARGE SCALE GENOMIC DNA]</scope>
    <source>
        <strain evidence="8 9">DSM 7138</strain>
    </source>
</reference>
<keyword evidence="6" id="KW-0915">Sodium</keyword>
<dbReference type="Gene3D" id="3.40.30.10">
    <property type="entry name" value="Glutaredoxin"/>
    <property type="match status" value="1"/>
</dbReference>
<dbReference type="NCBIfam" id="TIGR00773">
    <property type="entry name" value="NhaA"/>
    <property type="match status" value="1"/>
</dbReference>
<comment type="subcellular location">
    <subcellularLocation>
        <location evidence="1">Cell inner membrane</location>
        <topology evidence="1">Multi-pass membrane protein</topology>
    </subcellularLocation>
    <subcellularLocation>
        <location evidence="6">Cell membrane</location>
        <topology evidence="6">Multi-pass membrane protein</topology>
    </subcellularLocation>
</comment>
<keyword evidence="6" id="KW-0050">Antiport</keyword>
<keyword evidence="4 6" id="KW-1133">Transmembrane helix</keyword>
<evidence type="ECO:0000256" key="2">
    <source>
        <dbReference type="ARBA" id="ARBA00022475"/>
    </source>
</evidence>
<evidence type="ECO:0000259" key="7">
    <source>
        <dbReference type="Pfam" id="PF13462"/>
    </source>
</evidence>
<dbReference type="Pfam" id="PF06965">
    <property type="entry name" value="Na_H_antiport_1"/>
    <property type="match status" value="1"/>
</dbReference>
<evidence type="ECO:0000256" key="1">
    <source>
        <dbReference type="ARBA" id="ARBA00004429"/>
    </source>
</evidence>
<dbReference type="SUPFAM" id="SSF52833">
    <property type="entry name" value="Thioredoxin-like"/>
    <property type="match status" value="1"/>
</dbReference>
<feature type="transmembrane region" description="Helical" evidence="6">
    <location>
        <begin position="549"/>
        <end position="572"/>
    </location>
</feature>
<dbReference type="EMBL" id="PZZZ01000005">
    <property type="protein sequence ID" value="PTM94108.1"/>
    <property type="molecule type" value="Genomic_DNA"/>
</dbReference>
<dbReference type="Gene3D" id="1.20.1530.10">
    <property type="entry name" value="Na+/H+ antiporter like domain"/>
    <property type="match status" value="1"/>
</dbReference>
<dbReference type="GO" id="GO:0006885">
    <property type="term" value="P:regulation of pH"/>
    <property type="evidence" value="ECO:0007669"/>
    <property type="project" value="UniProtKB-UniRule"/>
</dbReference>
<feature type="transmembrane region" description="Helical" evidence="6">
    <location>
        <begin position="234"/>
        <end position="255"/>
    </location>
</feature>
<dbReference type="InterPro" id="IPR023171">
    <property type="entry name" value="Na/H_antiporter_dom_sf"/>
</dbReference>
<accession>A0A2T5B538</accession>
<feature type="transmembrane region" description="Helical" evidence="6">
    <location>
        <begin position="195"/>
        <end position="214"/>
    </location>
</feature>
<keyword evidence="9" id="KW-1185">Reference proteome</keyword>
<dbReference type="RefSeq" id="WP_108003231.1">
    <property type="nucleotide sequence ID" value="NZ_JBHEEX010000028.1"/>
</dbReference>
<feature type="transmembrane region" description="Helical" evidence="6">
    <location>
        <begin position="578"/>
        <end position="600"/>
    </location>
</feature>
<evidence type="ECO:0000256" key="3">
    <source>
        <dbReference type="ARBA" id="ARBA00022692"/>
    </source>
</evidence>
<dbReference type="GO" id="GO:0015385">
    <property type="term" value="F:sodium:proton antiporter activity"/>
    <property type="evidence" value="ECO:0007669"/>
    <property type="project" value="UniProtKB-UniRule"/>
</dbReference>
<evidence type="ECO:0000256" key="5">
    <source>
        <dbReference type="ARBA" id="ARBA00023136"/>
    </source>
</evidence>
<feature type="transmembrane region" description="Helical" evidence="6">
    <location>
        <begin position="331"/>
        <end position="354"/>
    </location>
</feature>
<feature type="transmembrane region" description="Helical" evidence="6">
    <location>
        <begin position="482"/>
        <end position="503"/>
    </location>
</feature>
<name>A0A2T5B538_MYCDI</name>
<evidence type="ECO:0000256" key="4">
    <source>
        <dbReference type="ARBA" id="ARBA00022989"/>
    </source>
</evidence>
<dbReference type="OrthoDB" id="9808135at2"/>
<dbReference type="HAMAP" id="MF_01844">
    <property type="entry name" value="NhaA"/>
    <property type="match status" value="1"/>
</dbReference>
<dbReference type="AlphaFoldDB" id="A0A2T5B538"/>
<dbReference type="InterPro" id="IPR012336">
    <property type="entry name" value="Thioredoxin-like_fold"/>
</dbReference>
<dbReference type="InterPro" id="IPR036249">
    <property type="entry name" value="Thioredoxin-like_sf"/>
</dbReference>
<gene>
    <name evidence="6" type="primary">nhaA</name>
    <name evidence="8" type="ORF">C7449_1056</name>
</gene>
<dbReference type="Pfam" id="PF13462">
    <property type="entry name" value="Thioredoxin_4"/>
    <property type="match status" value="1"/>
</dbReference>
<feature type="transmembrane region" description="Helical" evidence="6">
    <location>
        <begin position="360"/>
        <end position="381"/>
    </location>
</feature>
<feature type="transmembrane region" description="Helical" evidence="6">
    <location>
        <begin position="509"/>
        <end position="537"/>
    </location>
</feature>
<dbReference type="InterPro" id="IPR004670">
    <property type="entry name" value="NhaA"/>
</dbReference>
<dbReference type="GO" id="GO:0005886">
    <property type="term" value="C:plasma membrane"/>
    <property type="evidence" value="ECO:0007669"/>
    <property type="project" value="UniProtKB-SubCell"/>
</dbReference>
<comment type="function">
    <text evidence="6">Na(+)/H(+) antiporter that extrudes sodium in exchange for external protons.</text>
</comment>
<keyword evidence="6" id="KW-0406">Ion transport</keyword>
<feature type="domain" description="Thioredoxin-like fold" evidence="7">
    <location>
        <begin position="17"/>
        <end position="172"/>
    </location>
</feature>
<keyword evidence="2 6" id="KW-1003">Cell membrane</keyword>
<comment type="similarity">
    <text evidence="6">Belongs to the NhaA Na(+)/H(+) (TC 2.A.33) antiporter family.</text>
</comment>
<evidence type="ECO:0000313" key="8">
    <source>
        <dbReference type="EMBL" id="PTM94108.1"/>
    </source>
</evidence>
<feature type="transmembrane region" description="Helical" evidence="6">
    <location>
        <begin position="302"/>
        <end position="324"/>
    </location>
</feature>